<protein>
    <submittedName>
        <fullName evidence="2 4">Uncharacterized protein</fullName>
    </submittedName>
</protein>
<accession>A0A090MUG8</accession>
<evidence type="ECO:0000256" key="1">
    <source>
        <dbReference type="SAM" id="Phobius"/>
    </source>
</evidence>
<dbReference type="WormBase" id="SRAE_1000046700">
    <property type="protein sequence ID" value="SRP05117"/>
    <property type="gene ID" value="WBGene00257063"/>
</dbReference>
<evidence type="ECO:0000313" key="4">
    <source>
        <dbReference type="WBParaSite" id="SRAE_1000046700.1"/>
    </source>
</evidence>
<dbReference type="EMBL" id="LN609528">
    <property type="protein sequence ID" value="CEF62193.1"/>
    <property type="molecule type" value="Genomic_DNA"/>
</dbReference>
<reference evidence="4" key="2">
    <citation type="submission" date="2020-12" db="UniProtKB">
        <authorList>
            <consortium name="WormBaseParasite"/>
        </authorList>
    </citation>
    <scope>IDENTIFICATION</scope>
</reference>
<name>A0A090MUG8_STRRB</name>
<reference evidence="2 3" key="1">
    <citation type="submission" date="2014-09" db="EMBL/GenBank/DDBJ databases">
        <authorList>
            <person name="Martin A.A."/>
        </authorList>
    </citation>
    <scope>NUCLEOTIDE SEQUENCE</scope>
    <source>
        <strain evidence="3">ED321</strain>
        <strain evidence="2">ED321 Heterogonic</strain>
    </source>
</reference>
<dbReference type="AlphaFoldDB" id="A0A090MUG8"/>
<dbReference type="CTD" id="36374558"/>
<feature type="transmembrane region" description="Helical" evidence="1">
    <location>
        <begin position="238"/>
        <end position="256"/>
    </location>
</feature>
<dbReference type="RefSeq" id="XP_024501395.1">
    <property type="nucleotide sequence ID" value="XM_024647303.1"/>
</dbReference>
<proteinExistence type="predicted"/>
<evidence type="ECO:0000313" key="3">
    <source>
        <dbReference type="Proteomes" id="UP000035682"/>
    </source>
</evidence>
<keyword evidence="1" id="KW-1133">Transmembrane helix</keyword>
<dbReference type="OMA" id="MILCHDF"/>
<keyword evidence="3" id="KW-1185">Reference proteome</keyword>
<evidence type="ECO:0000313" key="2">
    <source>
        <dbReference type="EMBL" id="CEF62193.1"/>
    </source>
</evidence>
<dbReference type="OrthoDB" id="5773441at2759"/>
<evidence type="ECO:0000313" key="5">
    <source>
        <dbReference type="WormBase" id="SRAE_1000046700"/>
    </source>
</evidence>
<keyword evidence="1" id="KW-0812">Transmembrane</keyword>
<organism evidence="2">
    <name type="scientific">Strongyloides ratti</name>
    <name type="common">Parasitic roundworm</name>
    <dbReference type="NCBI Taxonomy" id="34506"/>
    <lineage>
        <taxon>Eukaryota</taxon>
        <taxon>Metazoa</taxon>
        <taxon>Ecdysozoa</taxon>
        <taxon>Nematoda</taxon>
        <taxon>Chromadorea</taxon>
        <taxon>Rhabditida</taxon>
        <taxon>Tylenchina</taxon>
        <taxon>Panagrolaimomorpha</taxon>
        <taxon>Strongyloidoidea</taxon>
        <taxon>Strongyloididae</taxon>
        <taxon>Strongyloides</taxon>
    </lineage>
</organism>
<sequence length="257" mass="30023">MGSLGGTVNGKDPCLMRCKDTYMNAMQLLMSSDSSRWTVDLVTPLQSLLSSKTNIYSRIQNSCNNHHTFLKCLETCKQTKATQSLLLGQESWNTLCYSFENERDFRKSIIPCWSKYGDQISSHCHIHALMVQNSIIDLMQHGFKNFHDDLSDLCRSTTIYDKCYIWQTDRFCGEKGWNFLLKLSQKSSSILVKMINATGLLEKLPDECEQWLKPNEYAQWHIERLRSFRQMRNKFSKISFPYFLIIIIFINIYAFLV</sequence>
<keyword evidence="1" id="KW-0472">Membrane</keyword>
<dbReference type="GeneID" id="36374558"/>
<gene>
    <name evidence="2 4 5" type="ORF">SRAE_1000046700</name>
</gene>
<dbReference type="Proteomes" id="UP000035682">
    <property type="component" value="Unplaced"/>
</dbReference>
<dbReference type="WBParaSite" id="SRAE_1000046700.1">
    <property type="protein sequence ID" value="SRAE_1000046700.1"/>
    <property type="gene ID" value="WBGene00257063"/>
</dbReference>